<protein>
    <submittedName>
        <fullName evidence="1">Uncharacterized protein</fullName>
    </submittedName>
</protein>
<dbReference type="AlphaFoldDB" id="A0A8H9CGL8"/>
<proteinExistence type="predicted"/>
<keyword evidence="2" id="KW-1185">Reference proteome</keyword>
<name>A0A8H9CGL8_9GAMM</name>
<accession>A0A8H9CGL8</accession>
<sequence>MGGFFMSDILIHLTFNHFLITIESVDIDIFVNILITIRRV</sequence>
<gene>
    <name evidence="1" type="ORF">THERMOS_2202</name>
</gene>
<dbReference type="Proteomes" id="UP000643672">
    <property type="component" value="Unassembled WGS sequence"/>
</dbReference>
<evidence type="ECO:0000313" key="1">
    <source>
        <dbReference type="EMBL" id="CAB5505870.1"/>
    </source>
</evidence>
<reference evidence="1 2" key="1">
    <citation type="submission" date="2020-05" db="EMBL/GenBank/DDBJ databases">
        <authorList>
            <person name="Petersen J."/>
            <person name="Sayavedra L."/>
        </authorList>
    </citation>
    <scope>NUCLEOTIDE SEQUENCE [LARGE SCALE GENOMIC DNA]</scope>
    <source>
        <strain evidence="1">B thermophilus SOXS</strain>
    </source>
</reference>
<evidence type="ECO:0000313" key="2">
    <source>
        <dbReference type="Proteomes" id="UP000643672"/>
    </source>
</evidence>
<organism evidence="1 2">
    <name type="scientific">Bathymodiolus thermophilus thioautotrophic gill symbiont</name>
    <dbReference type="NCBI Taxonomy" id="2360"/>
    <lineage>
        <taxon>Bacteria</taxon>
        <taxon>Pseudomonadati</taxon>
        <taxon>Pseudomonadota</taxon>
        <taxon>Gammaproteobacteria</taxon>
        <taxon>sulfur-oxidizing symbionts</taxon>
    </lineage>
</organism>
<comment type="caution">
    <text evidence="1">The sequence shown here is derived from an EMBL/GenBank/DDBJ whole genome shotgun (WGS) entry which is preliminary data.</text>
</comment>
<dbReference type="EMBL" id="CAESAQ020000093">
    <property type="protein sequence ID" value="CAB5505870.1"/>
    <property type="molecule type" value="Genomic_DNA"/>
</dbReference>